<dbReference type="NCBIfam" id="TIGR03370">
    <property type="entry name" value="VPLPA-CTERM"/>
    <property type="match status" value="1"/>
</dbReference>
<organism evidence="2">
    <name type="scientific">hydrothermal vent metagenome</name>
    <dbReference type="NCBI Taxonomy" id="652676"/>
    <lineage>
        <taxon>unclassified sequences</taxon>
        <taxon>metagenomes</taxon>
        <taxon>ecological metagenomes</taxon>
    </lineage>
</organism>
<dbReference type="InterPro" id="IPR022472">
    <property type="entry name" value="VPLPA-CTERM"/>
</dbReference>
<protein>
    <recommendedName>
        <fullName evidence="3">PEP-CTERM protein-sorting domain-containing protein</fullName>
    </recommendedName>
</protein>
<keyword evidence="1" id="KW-1133">Transmembrane helix</keyword>
<evidence type="ECO:0000256" key="1">
    <source>
        <dbReference type="SAM" id="Phobius"/>
    </source>
</evidence>
<evidence type="ECO:0008006" key="3">
    <source>
        <dbReference type="Google" id="ProtNLM"/>
    </source>
</evidence>
<proteinExistence type="predicted"/>
<feature type="transmembrane region" description="Helical" evidence="1">
    <location>
        <begin position="232"/>
        <end position="252"/>
    </location>
</feature>
<keyword evidence="1" id="KW-0472">Membrane</keyword>
<keyword evidence="1" id="KW-0812">Transmembrane</keyword>
<name>A0A3B0XMC7_9ZZZZ</name>
<sequence length="258" mass="25607">MNKKIIGAAILAAMASGVTTTASAALSSSAVLDFIPGVTTTSTSSATFVKSGSYFGMDTSGNGKISAGERTAISQNNGLVIGTAQAASGSHGGPVDGTESPGFDNPWEFFGNTGMQYSNNPTVILSDDGAGNATLDFSGWGVTWNGIAAINMGGGIQECGTASDGICVDGAGTDISGTYDNGTGIAVITCAADCAAGDAYTLDYSAVVPQADPSNFGGVLFQLHLEGVVNAVPVPAAVWLFGSGLLGLAGVARRRKAS</sequence>
<gene>
    <name evidence="2" type="ORF">MNBD_GAMMA09-1865</name>
</gene>
<reference evidence="2" key="1">
    <citation type="submission" date="2018-06" db="EMBL/GenBank/DDBJ databases">
        <authorList>
            <person name="Zhirakovskaya E."/>
        </authorList>
    </citation>
    <scope>NUCLEOTIDE SEQUENCE</scope>
</reference>
<accession>A0A3B0XMC7</accession>
<dbReference type="AlphaFoldDB" id="A0A3B0XMC7"/>
<evidence type="ECO:0000313" key="2">
    <source>
        <dbReference type="EMBL" id="VAW68721.1"/>
    </source>
</evidence>
<dbReference type="EMBL" id="UOFI01000136">
    <property type="protein sequence ID" value="VAW68721.1"/>
    <property type="molecule type" value="Genomic_DNA"/>
</dbReference>